<dbReference type="Pfam" id="PF08659">
    <property type="entry name" value="KR"/>
    <property type="match status" value="1"/>
</dbReference>
<dbReference type="Gene3D" id="1.10.1200.10">
    <property type="entry name" value="ACP-like"/>
    <property type="match status" value="1"/>
</dbReference>
<dbReference type="SMART" id="SM00829">
    <property type="entry name" value="PKS_ER"/>
    <property type="match status" value="1"/>
</dbReference>
<dbReference type="GO" id="GO:0044550">
    <property type="term" value="P:secondary metabolite biosynthetic process"/>
    <property type="evidence" value="ECO:0007669"/>
    <property type="project" value="TreeGrafter"/>
</dbReference>
<dbReference type="GO" id="GO:0031177">
    <property type="term" value="F:phosphopantetheine binding"/>
    <property type="evidence" value="ECO:0007669"/>
    <property type="project" value="InterPro"/>
</dbReference>
<dbReference type="VEuPathDB" id="FungiDB:MAPG_06092"/>
<dbReference type="InterPro" id="IPR036291">
    <property type="entry name" value="NAD(P)-bd_dom_sf"/>
</dbReference>
<dbReference type="SUPFAM" id="SSF50129">
    <property type="entry name" value="GroES-like"/>
    <property type="match status" value="1"/>
</dbReference>
<evidence type="ECO:0000313" key="7">
    <source>
        <dbReference type="EMBL" id="KLU87087.1"/>
    </source>
</evidence>
<keyword evidence="2" id="KW-0597">Phosphoprotein</keyword>
<dbReference type="InterPro" id="IPR057326">
    <property type="entry name" value="KR_dom"/>
</dbReference>
<gene>
    <name evidence="7" type="ORF">MAPG_06092</name>
</gene>
<dbReference type="InterPro" id="IPR006162">
    <property type="entry name" value="Ppantetheine_attach_site"/>
</dbReference>
<dbReference type="InterPro" id="IPR013968">
    <property type="entry name" value="PKS_KR"/>
</dbReference>
<evidence type="ECO:0000256" key="5">
    <source>
        <dbReference type="SAM" id="MobiDB-lite"/>
    </source>
</evidence>
<dbReference type="SMART" id="SM00823">
    <property type="entry name" value="PKS_PP"/>
    <property type="match status" value="1"/>
</dbReference>
<keyword evidence="3" id="KW-0560">Oxidoreductase</keyword>
<dbReference type="InterPro" id="IPR011032">
    <property type="entry name" value="GroES-like_sf"/>
</dbReference>
<dbReference type="Gene3D" id="3.90.180.10">
    <property type="entry name" value="Medium-chain alcohol dehydrogenases, catalytic domain"/>
    <property type="match status" value="1"/>
</dbReference>
<dbReference type="AlphaFoldDB" id="A0A0H2TU92"/>
<dbReference type="InterPro" id="IPR013154">
    <property type="entry name" value="ADH-like_N"/>
</dbReference>
<dbReference type="CDD" id="cd05195">
    <property type="entry name" value="enoyl_red"/>
    <property type="match status" value="1"/>
</dbReference>
<evidence type="ECO:0000256" key="2">
    <source>
        <dbReference type="ARBA" id="ARBA00022553"/>
    </source>
</evidence>
<dbReference type="GO" id="GO:0004312">
    <property type="term" value="F:fatty acid synthase activity"/>
    <property type="evidence" value="ECO:0007669"/>
    <property type="project" value="TreeGrafter"/>
</dbReference>
<dbReference type="InterPro" id="IPR020806">
    <property type="entry name" value="PKS_PP-bd"/>
</dbReference>
<feature type="non-terminal residue" evidence="7">
    <location>
        <position position="1"/>
    </location>
</feature>
<accession>A0A0H2TU92</accession>
<dbReference type="SMART" id="SM00822">
    <property type="entry name" value="PKS_KR"/>
    <property type="match status" value="1"/>
</dbReference>
<organism evidence="7">
    <name type="scientific">Magnaporthiopsis poae (strain ATCC 64411 / 73-15)</name>
    <name type="common">Kentucky bluegrass fungus</name>
    <name type="synonym">Magnaporthe poae</name>
    <dbReference type="NCBI Taxonomy" id="644358"/>
    <lineage>
        <taxon>Eukaryota</taxon>
        <taxon>Fungi</taxon>
        <taxon>Dikarya</taxon>
        <taxon>Ascomycota</taxon>
        <taxon>Pezizomycotina</taxon>
        <taxon>Sordariomycetes</taxon>
        <taxon>Sordariomycetidae</taxon>
        <taxon>Magnaporthales</taxon>
        <taxon>Magnaporthaceae</taxon>
        <taxon>Magnaporthiopsis</taxon>
    </lineage>
</organism>
<dbReference type="EMBL" id="GL876970">
    <property type="protein sequence ID" value="KLU87087.1"/>
    <property type="molecule type" value="Genomic_DNA"/>
</dbReference>
<dbReference type="Pfam" id="PF08240">
    <property type="entry name" value="ADH_N"/>
    <property type="match status" value="1"/>
</dbReference>
<dbReference type="Pfam" id="PF00550">
    <property type="entry name" value="PP-binding"/>
    <property type="match status" value="1"/>
</dbReference>
<dbReference type="PROSITE" id="PS50075">
    <property type="entry name" value="CARRIER"/>
    <property type="match status" value="1"/>
</dbReference>
<name>A0A0H2TU92_MAGP6</name>
<reference evidence="7" key="1">
    <citation type="submission" date="2010-05" db="EMBL/GenBank/DDBJ databases">
        <title>The Genome Sequence of Magnaporthe poae strain ATCC 64411.</title>
        <authorList>
            <consortium name="The Broad Institute Genome Sequencing Platform"/>
            <consortium name="Broad Institute Genome Sequencing Center for Infectious Disease"/>
            <person name="Ma L.-J."/>
            <person name="Dead R."/>
            <person name="Young S."/>
            <person name="Zeng Q."/>
            <person name="Koehrsen M."/>
            <person name="Alvarado L."/>
            <person name="Berlin A."/>
            <person name="Chapman S.B."/>
            <person name="Chen Z."/>
            <person name="Freedman E."/>
            <person name="Gellesch M."/>
            <person name="Goldberg J."/>
            <person name="Griggs A."/>
            <person name="Gujja S."/>
            <person name="Heilman E.R."/>
            <person name="Heiman D."/>
            <person name="Hepburn T."/>
            <person name="Howarth C."/>
            <person name="Jen D."/>
            <person name="Larson L."/>
            <person name="Mehta T."/>
            <person name="Neiman D."/>
            <person name="Pearson M."/>
            <person name="Roberts A."/>
            <person name="Saif S."/>
            <person name="Shea T."/>
            <person name="Shenoy N."/>
            <person name="Sisk P."/>
            <person name="Stolte C."/>
            <person name="Sykes S."/>
            <person name="Walk T."/>
            <person name="White J."/>
            <person name="Yandava C."/>
            <person name="Haas B."/>
            <person name="Nusbaum C."/>
            <person name="Birren B."/>
        </authorList>
    </citation>
    <scope>NUCLEOTIDE SEQUENCE</scope>
    <source>
        <strain evidence="7">ATCC 64411</strain>
    </source>
</reference>
<dbReference type="PANTHER" id="PTHR43775">
    <property type="entry name" value="FATTY ACID SYNTHASE"/>
    <property type="match status" value="1"/>
</dbReference>
<keyword evidence="4" id="KW-0511">Multifunctional enzyme</keyword>
<feature type="region of interest" description="Disordered" evidence="5">
    <location>
        <begin position="705"/>
        <end position="728"/>
    </location>
</feature>
<dbReference type="SUPFAM" id="SSF51735">
    <property type="entry name" value="NAD(P)-binding Rossmann-fold domains"/>
    <property type="match status" value="2"/>
</dbReference>
<reference evidence="7" key="2">
    <citation type="submission" date="2011-03" db="EMBL/GenBank/DDBJ databases">
        <title>Annotation of Magnaporthe poae ATCC 64411.</title>
        <authorList>
            <person name="Ma L.-J."/>
            <person name="Dead R."/>
            <person name="Young S.K."/>
            <person name="Zeng Q."/>
            <person name="Gargeya S."/>
            <person name="Fitzgerald M."/>
            <person name="Haas B."/>
            <person name="Abouelleil A."/>
            <person name="Alvarado L."/>
            <person name="Arachchi H.M."/>
            <person name="Berlin A."/>
            <person name="Brown A."/>
            <person name="Chapman S.B."/>
            <person name="Chen Z."/>
            <person name="Dunbar C."/>
            <person name="Freedman E."/>
            <person name="Gearin G."/>
            <person name="Gellesch M."/>
            <person name="Goldberg J."/>
            <person name="Griggs A."/>
            <person name="Gujja S."/>
            <person name="Heiman D."/>
            <person name="Howarth C."/>
            <person name="Larson L."/>
            <person name="Lui A."/>
            <person name="MacDonald P.J.P."/>
            <person name="Mehta T."/>
            <person name="Montmayeur A."/>
            <person name="Murphy C."/>
            <person name="Neiman D."/>
            <person name="Pearson M."/>
            <person name="Priest M."/>
            <person name="Roberts A."/>
            <person name="Saif S."/>
            <person name="Shea T."/>
            <person name="Shenoy N."/>
            <person name="Sisk P."/>
            <person name="Stolte C."/>
            <person name="Sykes S."/>
            <person name="Yandava C."/>
            <person name="Wortman J."/>
            <person name="Nusbaum C."/>
            <person name="Birren B."/>
        </authorList>
    </citation>
    <scope>NUCLEOTIDE SEQUENCE</scope>
    <source>
        <strain evidence="7">ATCC 64411</strain>
    </source>
</reference>
<keyword evidence="1" id="KW-0596">Phosphopantetheine</keyword>
<evidence type="ECO:0000256" key="3">
    <source>
        <dbReference type="ARBA" id="ARBA00023002"/>
    </source>
</evidence>
<protein>
    <recommendedName>
        <fullName evidence="6">Carrier domain-containing protein</fullName>
    </recommendedName>
</protein>
<dbReference type="GO" id="GO:0016491">
    <property type="term" value="F:oxidoreductase activity"/>
    <property type="evidence" value="ECO:0007669"/>
    <property type="project" value="UniProtKB-KW"/>
</dbReference>
<dbReference type="GO" id="GO:0006633">
    <property type="term" value="P:fatty acid biosynthetic process"/>
    <property type="evidence" value="ECO:0007669"/>
    <property type="project" value="TreeGrafter"/>
</dbReference>
<evidence type="ECO:0000256" key="4">
    <source>
        <dbReference type="ARBA" id="ARBA00023268"/>
    </source>
</evidence>
<evidence type="ECO:0000256" key="1">
    <source>
        <dbReference type="ARBA" id="ARBA00022450"/>
    </source>
</evidence>
<dbReference type="InterPro" id="IPR036736">
    <property type="entry name" value="ACP-like_sf"/>
</dbReference>
<dbReference type="InterPro" id="IPR020843">
    <property type="entry name" value="ER"/>
</dbReference>
<dbReference type="InterPro" id="IPR009081">
    <property type="entry name" value="PP-bd_ACP"/>
</dbReference>
<feature type="domain" description="Carrier" evidence="6">
    <location>
        <begin position="750"/>
        <end position="832"/>
    </location>
</feature>
<dbReference type="InterPro" id="IPR050091">
    <property type="entry name" value="PKS_NRPS_Biosynth_Enz"/>
</dbReference>
<dbReference type="PROSITE" id="PS00012">
    <property type="entry name" value="PHOSPHOPANTETHEINE"/>
    <property type="match status" value="1"/>
</dbReference>
<dbReference type="Gene3D" id="3.40.50.720">
    <property type="entry name" value="NAD(P)-binding Rossmann-like Domain"/>
    <property type="match status" value="2"/>
</dbReference>
<evidence type="ECO:0000259" key="6">
    <source>
        <dbReference type="PROSITE" id="PS50075"/>
    </source>
</evidence>
<proteinExistence type="predicted"/>
<sequence length="852" mass="92406">LELEAFDAAGWAAVARVLDRFDGRWRDEDNSSQEEDGIDPESEYVFSGGEIQIGRFHSIDLSEKLLEQTSDKQDESKARKVLGVVKSNRHTTLEWKRQDASTEDRVAGNTVQVEVRAFALSPSELQAASGGSLTSTELGFMSSGVVSAAGPHVEKLGVGDRVVVYGAGSAATSIRASEEACFRIRDETTFEEAVKLPLLEYCSALYALETVAELEKGQSILIHRARTAVGKAALEIALERQSGSSDHIFCTVDNSAEAEEIITKLDVASDHIFASGSTTSFLRSVTQATNGQGVDVVLSTFADPSLVAASWKCLTQYGHLIQLVGWEASAEAQRGGDQLHGMNILRESKTFSRVDLAQLLQRRPHALHSHLRRAMTRCRTGNVSISNRDIKTLEAESIKDGIKLPRNPCGSTSPVVVKLPEDVGALRVAPAERRLALRSDRTYIIIGGVGGLGIPCARFLAERGARRLILFSRSAERFAADNPLLHQEFEAMGCSVKFVSGDVAPRNGNGSASESREVEDVEKLVASAETPIGGIIHSAMALRWRDVIDCKVHGTWNLHEAIESQPAAKYRPLDFFDAFVQHRRARGLACSALDIGIMEGVGILARETRRLEALRSVEHHVLHERELLDALELAILNDESFARSGDGNKSKHNKKRQSAPPPTTTGYVSAGQMAIGLGMTASGPGLARQSAWRRDPRMQMGRLASIHNNSDDNDGVKNRKQETTGNGGAQQLADALARNAHEQTAASREALTRVLARELAATVRQLTMRDGNGDSDLEQDAAAPMRSLGVDSLVSVELRGWLRRRAKVSLSVQDVRGVETLADLAGLVTLKIADARMTGEHSSLRQPIAVPV</sequence>
<dbReference type="SUPFAM" id="SSF47336">
    <property type="entry name" value="ACP-like"/>
    <property type="match status" value="1"/>
</dbReference>
<dbReference type="PANTHER" id="PTHR43775:SF37">
    <property type="entry name" value="SI:DKEY-61P9.11"/>
    <property type="match status" value="1"/>
</dbReference>
<dbReference type="OrthoDB" id="329835at2759"/>
<feature type="region of interest" description="Disordered" evidence="5">
    <location>
        <begin position="643"/>
        <end position="669"/>
    </location>
</feature>